<accession>A0AA44XRF9</accession>
<sequence length="243" mass="28483">MTEFKWQIDSIRTVLFFNGEINFKKKEWSKNITGLEISNEMTQSEENGRLIQYVEITNLDSNKQFNLVYLKDQSLIDLQLVFERDENFYTFNEIIKEVDFFYEKISVFFDQINEKIIRIGNVVELSIPVDNEKIGCDLLRSNISYLNNMQEDLEEISYRTNKSYFIDNIKINQVVQYSNGQKMSLVIDPNIGIPKAKVQKNILMNIDVNTDASHRSELDFLKFIPLLQDSVKKLIRNGGTYVS</sequence>
<gene>
    <name evidence="1" type="ORF">CV954_007960</name>
</gene>
<dbReference type="AlphaFoldDB" id="A0AA44XRF9"/>
<dbReference type="RefSeq" id="WP_101427558.1">
    <property type="nucleotide sequence ID" value="NZ_PHJU02000017.1"/>
</dbReference>
<organism evidence="1 2">
    <name type="scientific">Acinetobacter baumannii</name>
    <dbReference type="NCBI Taxonomy" id="470"/>
    <lineage>
        <taxon>Bacteria</taxon>
        <taxon>Pseudomonadati</taxon>
        <taxon>Pseudomonadota</taxon>
        <taxon>Gammaproteobacteria</taxon>
        <taxon>Moraxellales</taxon>
        <taxon>Moraxellaceae</taxon>
        <taxon>Acinetobacter</taxon>
        <taxon>Acinetobacter calcoaceticus/baumannii complex</taxon>
    </lineage>
</organism>
<evidence type="ECO:0000313" key="2">
    <source>
        <dbReference type="Proteomes" id="UP000233757"/>
    </source>
</evidence>
<comment type="caution">
    <text evidence="1">The sequence shown here is derived from an EMBL/GenBank/DDBJ whole genome shotgun (WGS) entry which is preliminary data.</text>
</comment>
<reference evidence="1 2" key="1">
    <citation type="submission" date="2018-02" db="EMBL/GenBank/DDBJ databases">
        <title>Acinetobacter baumanii whole genome sequence.</title>
        <authorList>
            <person name="Qasim Z.J."/>
        </authorList>
    </citation>
    <scope>NUCLEOTIDE SEQUENCE [LARGE SCALE GENOMIC DNA]</scope>
    <source>
        <strain evidence="1 2">ZQ8</strain>
    </source>
</reference>
<dbReference type="Proteomes" id="UP000233757">
    <property type="component" value="Unassembled WGS sequence"/>
</dbReference>
<dbReference type="EMBL" id="PHJU02000017">
    <property type="protein sequence ID" value="PQL84143.1"/>
    <property type="molecule type" value="Genomic_DNA"/>
</dbReference>
<name>A0AA44XRF9_ACIBA</name>
<evidence type="ECO:0000313" key="1">
    <source>
        <dbReference type="EMBL" id="PQL84143.1"/>
    </source>
</evidence>
<protein>
    <submittedName>
        <fullName evidence="1">Uncharacterized protein</fullName>
    </submittedName>
</protein>
<proteinExistence type="predicted"/>